<feature type="region of interest" description="Disordered" evidence="1">
    <location>
        <begin position="1"/>
        <end position="34"/>
    </location>
</feature>
<organism evidence="3 4">
    <name type="scientific">Streptomyces wedmorensis</name>
    <dbReference type="NCBI Taxonomy" id="43759"/>
    <lineage>
        <taxon>Bacteria</taxon>
        <taxon>Bacillati</taxon>
        <taxon>Actinomycetota</taxon>
        <taxon>Actinomycetes</taxon>
        <taxon>Kitasatosporales</taxon>
        <taxon>Streptomycetaceae</taxon>
        <taxon>Streptomyces</taxon>
    </lineage>
</organism>
<gene>
    <name evidence="3" type="ORF">ACFQ63_03105</name>
</gene>
<dbReference type="Proteomes" id="UP001600424">
    <property type="component" value="Unassembled WGS sequence"/>
</dbReference>
<dbReference type="RefSeq" id="WP_386254196.1">
    <property type="nucleotide sequence ID" value="NZ_JBHTRV010000002.1"/>
</dbReference>
<feature type="domain" description="eCIS core" evidence="2">
    <location>
        <begin position="94"/>
        <end position="164"/>
    </location>
</feature>
<keyword evidence="4" id="KW-1185">Reference proteome</keyword>
<dbReference type="Pfam" id="PF13699">
    <property type="entry name" value="eCIS_core"/>
    <property type="match status" value="1"/>
</dbReference>
<evidence type="ECO:0000259" key="2">
    <source>
        <dbReference type="Pfam" id="PF13699"/>
    </source>
</evidence>
<dbReference type="InterPro" id="IPR025295">
    <property type="entry name" value="eCIS_core_dom"/>
</dbReference>
<feature type="compositionally biased region" description="Gly residues" evidence="1">
    <location>
        <begin position="212"/>
        <end position="245"/>
    </location>
</feature>
<evidence type="ECO:0000313" key="3">
    <source>
        <dbReference type="EMBL" id="MFE5978680.1"/>
    </source>
</evidence>
<proteinExistence type="predicted"/>
<feature type="region of interest" description="Disordered" evidence="1">
    <location>
        <begin position="60"/>
        <end position="86"/>
    </location>
</feature>
<name>A0ABW6IMA6_STRWE</name>
<accession>A0ABW6IMA6</accession>
<reference evidence="3 4" key="1">
    <citation type="submission" date="2024-09" db="EMBL/GenBank/DDBJ databases">
        <title>The Natural Products Discovery Center: Release of the First 8490 Sequenced Strains for Exploring Actinobacteria Biosynthetic Diversity.</title>
        <authorList>
            <person name="Kalkreuter E."/>
            <person name="Kautsar S.A."/>
            <person name="Yang D."/>
            <person name="Bader C.D."/>
            <person name="Teijaro C.N."/>
            <person name="Fluegel L."/>
            <person name="Davis C.M."/>
            <person name="Simpson J.R."/>
            <person name="Lauterbach L."/>
            <person name="Steele A.D."/>
            <person name="Gui C."/>
            <person name="Meng S."/>
            <person name="Li G."/>
            <person name="Viehrig K."/>
            <person name="Ye F."/>
            <person name="Su P."/>
            <person name="Kiefer A.F."/>
            <person name="Nichols A."/>
            <person name="Cepeda A.J."/>
            <person name="Yan W."/>
            <person name="Fan B."/>
            <person name="Jiang Y."/>
            <person name="Adhikari A."/>
            <person name="Zheng C.-J."/>
            <person name="Schuster L."/>
            <person name="Cowan T.M."/>
            <person name="Smanski M.J."/>
            <person name="Chevrette M.G."/>
            <person name="De Carvalho L.P.S."/>
            <person name="Shen B."/>
        </authorList>
    </citation>
    <scope>NUCLEOTIDE SEQUENCE [LARGE SCALE GENOMIC DNA]</scope>
    <source>
        <strain evidence="3 4">NPDC056472</strain>
    </source>
</reference>
<dbReference type="EMBL" id="JBHTRV010000002">
    <property type="protein sequence ID" value="MFE5978680.1"/>
    <property type="molecule type" value="Genomic_DNA"/>
</dbReference>
<evidence type="ECO:0000313" key="4">
    <source>
        <dbReference type="Proteomes" id="UP001600424"/>
    </source>
</evidence>
<protein>
    <submittedName>
        <fullName evidence="3">DUF4157 domain-containing protein</fullName>
    </submittedName>
</protein>
<comment type="caution">
    <text evidence="3">The sequence shown here is derived from an EMBL/GenBank/DDBJ whole genome shotgun (WGS) entry which is preliminary data.</text>
</comment>
<feature type="compositionally biased region" description="Basic and acidic residues" evidence="1">
    <location>
        <begin position="179"/>
        <end position="192"/>
    </location>
</feature>
<evidence type="ECO:0000256" key="1">
    <source>
        <dbReference type="SAM" id="MobiDB-lite"/>
    </source>
</evidence>
<sequence>MRHDHAPDPASSGRRPERPRPPGRAPSPAERPDLAEIQRLAGNAAVVQLLKDSGHAWAQEEHRHGAGCGHGTAEQPAVQRSAVHDVLRSGGRALDEATRTDMEARLGADFSDVRIHDDSAARASAAEVGARAYTSGSHVVIGDGGADKHTLAHELTHVVQQRQGPVAGTDNGAGLKVSDPSDRFEREAEANARRVMSSPPAEAPLQRAAAGKPGGGVSVQRAGGGKKNNGEGSSNGGSKKGGGKAQGDHVFNSLDDAANGIATELANALTTYSQTLDTDTTTALRASQQLWSQWTTLRTAQRDAMTALAAAAAAAHEYGHPAKGSPYSSFIATLPEHSTVGSDANSDIYGQFSRDLNGLAGSCAAQAWSIPQEMTTAAAATEWPPYLAARIYDPDAAHKVRERRLTTAGDKRTFDAWRTEAQRRYLALFRAIIAALTATRAAIEFLRTQNNAQQPQDPAQEDGS</sequence>
<feature type="region of interest" description="Disordered" evidence="1">
    <location>
        <begin position="161"/>
        <end position="251"/>
    </location>
</feature>